<evidence type="ECO:0008006" key="4">
    <source>
        <dbReference type="Google" id="ProtNLM"/>
    </source>
</evidence>
<keyword evidence="1" id="KW-1133">Transmembrane helix</keyword>
<accession>A0ABW4GX99</accession>
<keyword evidence="3" id="KW-1185">Reference proteome</keyword>
<evidence type="ECO:0000313" key="2">
    <source>
        <dbReference type="EMBL" id="MFD1547029.1"/>
    </source>
</evidence>
<feature type="transmembrane region" description="Helical" evidence="1">
    <location>
        <begin position="87"/>
        <end position="103"/>
    </location>
</feature>
<reference evidence="3" key="1">
    <citation type="journal article" date="2019" name="Int. J. Syst. Evol. Microbiol.">
        <title>The Global Catalogue of Microorganisms (GCM) 10K type strain sequencing project: providing services to taxonomists for standard genome sequencing and annotation.</title>
        <authorList>
            <consortium name="The Broad Institute Genomics Platform"/>
            <consortium name="The Broad Institute Genome Sequencing Center for Infectious Disease"/>
            <person name="Wu L."/>
            <person name="Ma J."/>
        </authorList>
    </citation>
    <scope>NUCLEOTIDE SEQUENCE [LARGE SCALE GENOMIC DNA]</scope>
    <source>
        <strain evidence="3">CGMCC 1.15399</strain>
    </source>
</reference>
<dbReference type="EMBL" id="JBHUCM010000070">
    <property type="protein sequence ID" value="MFD1547029.1"/>
    <property type="molecule type" value="Genomic_DNA"/>
</dbReference>
<feature type="transmembrane region" description="Helical" evidence="1">
    <location>
        <begin position="61"/>
        <end position="81"/>
    </location>
</feature>
<proteinExistence type="predicted"/>
<name>A0ABW4GX99_9ACTN</name>
<gene>
    <name evidence="2" type="ORF">ACFSJ0_59025</name>
</gene>
<sequence length="117" mass="12048">MQFKLFGRDPAAILYGLQSLLAVVVAFGVITGDAADYTMTIANGAMALIVALTTRPFVVAAFTGAAQTILTGIVAFGIDGLTFTTEQQGVIIAALSALLGLMLRPNQTPKETAVTSA</sequence>
<dbReference type="Proteomes" id="UP001597097">
    <property type="component" value="Unassembled WGS sequence"/>
</dbReference>
<comment type="caution">
    <text evidence="2">The sequence shown here is derived from an EMBL/GenBank/DDBJ whole genome shotgun (WGS) entry which is preliminary data.</text>
</comment>
<protein>
    <recommendedName>
        <fullName evidence="4">Holin</fullName>
    </recommendedName>
</protein>
<keyword evidence="1" id="KW-0472">Membrane</keyword>
<evidence type="ECO:0000313" key="3">
    <source>
        <dbReference type="Proteomes" id="UP001597097"/>
    </source>
</evidence>
<feature type="transmembrane region" description="Helical" evidence="1">
    <location>
        <begin position="12"/>
        <end position="31"/>
    </location>
</feature>
<dbReference type="RefSeq" id="WP_219536564.1">
    <property type="nucleotide sequence ID" value="NZ_JAHKRM010000031.1"/>
</dbReference>
<organism evidence="2 3">
    <name type="scientific">Nonomuraea guangzhouensis</name>
    <dbReference type="NCBI Taxonomy" id="1291555"/>
    <lineage>
        <taxon>Bacteria</taxon>
        <taxon>Bacillati</taxon>
        <taxon>Actinomycetota</taxon>
        <taxon>Actinomycetes</taxon>
        <taxon>Streptosporangiales</taxon>
        <taxon>Streptosporangiaceae</taxon>
        <taxon>Nonomuraea</taxon>
    </lineage>
</organism>
<keyword evidence="1" id="KW-0812">Transmembrane</keyword>
<evidence type="ECO:0000256" key="1">
    <source>
        <dbReference type="SAM" id="Phobius"/>
    </source>
</evidence>